<name>A0A7C9MF88_9RHOB</name>
<dbReference type="PANTHER" id="PTHR42110:SF1">
    <property type="entry name" value="L-ASPARAGINASE, PUTATIVE (AFU_ORTHOLOGUE AFUA_3G11890)-RELATED"/>
    <property type="match status" value="1"/>
</dbReference>
<dbReference type="RefSeq" id="WP_160765300.1">
    <property type="nucleotide sequence ID" value="NZ_WUPT01000003.1"/>
</dbReference>
<dbReference type="EMBL" id="WUPT01000003">
    <property type="protein sequence ID" value="MXQ09371.1"/>
    <property type="molecule type" value="Genomic_DNA"/>
</dbReference>
<reference evidence="1 2" key="2">
    <citation type="submission" date="2020-03" db="EMBL/GenBank/DDBJ databases">
        <title>Kangsaoukella pontilimi gen. nov., sp. nov., a new member of the family Rhodobacteraceae isolated from a tidal mudflat.</title>
        <authorList>
            <person name="Kim I.S."/>
        </authorList>
    </citation>
    <scope>NUCLEOTIDE SEQUENCE [LARGE SCALE GENOMIC DNA]</scope>
    <source>
        <strain evidence="1 2">GH1-50</strain>
    </source>
</reference>
<dbReference type="PANTHER" id="PTHR42110">
    <property type="entry name" value="L-ASPARAGINASE, PUTATIVE (AFU_ORTHOLOGUE AFUA_3G11890)-RELATED"/>
    <property type="match status" value="1"/>
</dbReference>
<accession>A0A7C9MF88</accession>
<comment type="caution">
    <text evidence="1">The sequence shown here is derived from an EMBL/GenBank/DDBJ whole genome shotgun (WGS) entry which is preliminary data.</text>
</comment>
<evidence type="ECO:0000313" key="1">
    <source>
        <dbReference type="EMBL" id="MXQ09371.1"/>
    </source>
</evidence>
<organism evidence="1 2">
    <name type="scientific">Kangsaoukella pontilimi</name>
    <dbReference type="NCBI Taxonomy" id="2691042"/>
    <lineage>
        <taxon>Bacteria</taxon>
        <taxon>Pseudomonadati</taxon>
        <taxon>Pseudomonadota</taxon>
        <taxon>Alphaproteobacteria</taxon>
        <taxon>Rhodobacterales</taxon>
        <taxon>Paracoccaceae</taxon>
        <taxon>Kangsaoukella</taxon>
    </lineage>
</organism>
<dbReference type="AlphaFoldDB" id="A0A7C9MF88"/>
<dbReference type="Proteomes" id="UP000480350">
    <property type="component" value="Unassembled WGS sequence"/>
</dbReference>
<gene>
    <name evidence="1" type="ORF">GQ651_16110</name>
</gene>
<evidence type="ECO:0000313" key="2">
    <source>
        <dbReference type="Proteomes" id="UP000480350"/>
    </source>
</evidence>
<reference evidence="1 2" key="1">
    <citation type="submission" date="2019-12" db="EMBL/GenBank/DDBJ databases">
        <authorList>
            <person name="Lee S.D."/>
        </authorList>
    </citation>
    <scope>NUCLEOTIDE SEQUENCE [LARGE SCALE GENOMIC DNA]</scope>
    <source>
        <strain evidence="1 2">GH1-50</strain>
    </source>
</reference>
<protein>
    <submittedName>
        <fullName evidence="1">Asparaginase</fullName>
    </submittedName>
</protein>
<keyword evidence="2" id="KW-1185">Reference proteome</keyword>
<sequence>MSDAALLAEVTRGEITESVHRGHAAIVGPDGALIDGWGDPDKVILPRSSCKMIQALPLLESGAGRDLDAVRLALASASHEGEPRHVELVSRWLGDLGLGAHDLLCGPEASRDPAHHDEMIRAGEAPTRVHNNCSGKHTGFLMLARHLGAGPDYVEMDHPVQKAVRAAFEEVTGAPSPGWGIDGCSAPNFATTLRNLAGAMARFATAIDGRDARQSAMVRLREAMMAHPGLVSGRLAACKTLMDSAPGRFVAKTGAEGVYTAILPERGIGIAVKIDDGAKRASTAVIAALLVRVGAVSADAPGIAALLAQPVPNRMGVNTGHVRPVAGLTG</sequence>
<proteinExistence type="predicted"/>
<dbReference type="Pfam" id="PF06089">
    <property type="entry name" value="Asparaginase_II"/>
    <property type="match status" value="1"/>
</dbReference>
<dbReference type="InterPro" id="IPR010349">
    <property type="entry name" value="Asparaginase_II"/>
</dbReference>